<dbReference type="Proteomes" id="UP001419268">
    <property type="component" value="Unassembled WGS sequence"/>
</dbReference>
<organism evidence="2 3">
    <name type="scientific">Stephania cephalantha</name>
    <dbReference type="NCBI Taxonomy" id="152367"/>
    <lineage>
        <taxon>Eukaryota</taxon>
        <taxon>Viridiplantae</taxon>
        <taxon>Streptophyta</taxon>
        <taxon>Embryophyta</taxon>
        <taxon>Tracheophyta</taxon>
        <taxon>Spermatophyta</taxon>
        <taxon>Magnoliopsida</taxon>
        <taxon>Ranunculales</taxon>
        <taxon>Menispermaceae</taxon>
        <taxon>Menispermoideae</taxon>
        <taxon>Cissampelideae</taxon>
        <taxon>Stephania</taxon>
    </lineage>
</organism>
<evidence type="ECO:0000256" key="1">
    <source>
        <dbReference type="SAM" id="Phobius"/>
    </source>
</evidence>
<gene>
    <name evidence="2" type="ORF">Scep_010921</name>
</gene>
<dbReference type="EMBL" id="JBBNAG010000004">
    <property type="protein sequence ID" value="KAK9141240.1"/>
    <property type="molecule type" value="Genomic_DNA"/>
</dbReference>
<proteinExistence type="predicted"/>
<dbReference type="AlphaFoldDB" id="A0AAP0JYB8"/>
<keyword evidence="3" id="KW-1185">Reference proteome</keyword>
<evidence type="ECO:0000313" key="2">
    <source>
        <dbReference type="EMBL" id="KAK9141240.1"/>
    </source>
</evidence>
<keyword evidence="1" id="KW-0472">Membrane</keyword>
<comment type="caution">
    <text evidence="2">The sequence shown here is derived from an EMBL/GenBank/DDBJ whole genome shotgun (WGS) entry which is preliminary data.</text>
</comment>
<feature type="transmembrane region" description="Helical" evidence="1">
    <location>
        <begin position="80"/>
        <end position="97"/>
    </location>
</feature>
<name>A0AAP0JYB8_9MAGN</name>
<evidence type="ECO:0000313" key="3">
    <source>
        <dbReference type="Proteomes" id="UP001419268"/>
    </source>
</evidence>
<sequence>MVHLIRTSCGDKHFNNIELVARAWSVVHLIRFLVATLRLKYAELVVGARDFDVAHCNKKQCKYQDDYIHRLKAKYFSKKTLYGVLTLTFLPVLYTAFESCAEDFRLMQEGRTINDGGRALGHSQIQFRALKIIASRQIQRQKLPTIFVTENTSVKKAAISKACDPIQNQVERTSECDEPKSMNLAFVIDSRVTGLSFVSRELVIQRCKGILSLQGLQVYEFVSQGYIMKCSARFRQIVLFHTTEVIIVSIRTSECGEPKSMNLAIVIDSRVTRVS</sequence>
<protein>
    <submittedName>
        <fullName evidence="2">Uncharacterized protein</fullName>
    </submittedName>
</protein>
<accession>A0AAP0JYB8</accession>
<reference evidence="2 3" key="1">
    <citation type="submission" date="2024-01" db="EMBL/GenBank/DDBJ databases">
        <title>Genome assemblies of Stephania.</title>
        <authorList>
            <person name="Yang L."/>
        </authorList>
    </citation>
    <scope>NUCLEOTIDE SEQUENCE [LARGE SCALE GENOMIC DNA]</scope>
    <source>
        <strain evidence="2">JXDWG</strain>
        <tissue evidence="2">Leaf</tissue>
    </source>
</reference>
<keyword evidence="1" id="KW-1133">Transmembrane helix</keyword>
<keyword evidence="1" id="KW-0812">Transmembrane</keyword>